<dbReference type="PANTHER" id="PTHR43214:SF41">
    <property type="entry name" value="NITRATE_NITRITE RESPONSE REGULATOR PROTEIN NARP"/>
    <property type="match status" value="1"/>
</dbReference>
<dbReference type="InterPro" id="IPR000014">
    <property type="entry name" value="PAS"/>
</dbReference>
<keyword evidence="5" id="KW-0804">Transcription</keyword>
<keyword evidence="2 11" id="KW-0418">Kinase</keyword>
<dbReference type="Gene3D" id="3.40.50.2300">
    <property type="match status" value="1"/>
</dbReference>
<dbReference type="InterPro" id="IPR058245">
    <property type="entry name" value="NreC/VraR/RcsB-like_REC"/>
</dbReference>
<evidence type="ECO:0000256" key="6">
    <source>
        <dbReference type="PROSITE-ProRule" id="PRU00169"/>
    </source>
</evidence>
<dbReference type="SUPFAM" id="SSF52172">
    <property type="entry name" value="CheY-like"/>
    <property type="match status" value="1"/>
</dbReference>
<dbReference type="InterPro" id="IPR000792">
    <property type="entry name" value="Tscrpt_reg_LuxR_C"/>
</dbReference>
<dbReference type="STRING" id="198616.SAMN05216193_108200"/>
<keyword evidence="1" id="KW-0597">Phosphoprotein</keyword>
<dbReference type="CDD" id="cd06170">
    <property type="entry name" value="LuxR_C_like"/>
    <property type="match status" value="1"/>
</dbReference>
<evidence type="ECO:0000256" key="2">
    <source>
        <dbReference type="ARBA" id="ARBA00022777"/>
    </source>
</evidence>
<keyword evidence="3" id="KW-0805">Transcription regulation</keyword>
<dbReference type="GO" id="GO:0000160">
    <property type="term" value="P:phosphorelay signal transduction system"/>
    <property type="evidence" value="ECO:0007669"/>
    <property type="project" value="InterPro"/>
</dbReference>
<organism evidence="11 12">
    <name type="scientific">Pseudomonas jinjuensis</name>
    <dbReference type="NCBI Taxonomy" id="198616"/>
    <lineage>
        <taxon>Bacteria</taxon>
        <taxon>Pseudomonadati</taxon>
        <taxon>Pseudomonadota</taxon>
        <taxon>Gammaproteobacteria</taxon>
        <taxon>Pseudomonadales</taxon>
        <taxon>Pseudomonadaceae</taxon>
        <taxon>Pseudomonas</taxon>
    </lineage>
</organism>
<dbReference type="GO" id="GO:0016301">
    <property type="term" value="F:kinase activity"/>
    <property type="evidence" value="ECO:0007669"/>
    <property type="project" value="UniProtKB-KW"/>
</dbReference>
<dbReference type="SMART" id="SM00421">
    <property type="entry name" value="HTH_LUXR"/>
    <property type="match status" value="1"/>
</dbReference>
<dbReference type="InterPro" id="IPR001789">
    <property type="entry name" value="Sig_transdc_resp-reg_receiver"/>
</dbReference>
<evidence type="ECO:0000256" key="4">
    <source>
        <dbReference type="ARBA" id="ARBA00023125"/>
    </source>
</evidence>
<dbReference type="SMART" id="SM00448">
    <property type="entry name" value="REC"/>
    <property type="match status" value="1"/>
</dbReference>
<accession>A0A1H0HEF3</accession>
<dbReference type="PROSITE" id="PS50043">
    <property type="entry name" value="HTH_LUXR_2"/>
    <property type="match status" value="1"/>
</dbReference>
<feature type="domain" description="PAC" evidence="10">
    <location>
        <begin position="298"/>
        <end position="351"/>
    </location>
</feature>
<dbReference type="Pfam" id="PF00072">
    <property type="entry name" value="Response_reg"/>
    <property type="match status" value="1"/>
</dbReference>
<evidence type="ECO:0000313" key="11">
    <source>
        <dbReference type="EMBL" id="SDO17453.1"/>
    </source>
</evidence>
<proteinExistence type="predicted"/>
<evidence type="ECO:0000256" key="3">
    <source>
        <dbReference type="ARBA" id="ARBA00023015"/>
    </source>
</evidence>
<dbReference type="InterPro" id="IPR000700">
    <property type="entry name" value="PAS-assoc_C"/>
</dbReference>
<dbReference type="InterPro" id="IPR013656">
    <property type="entry name" value="PAS_4"/>
</dbReference>
<evidence type="ECO:0000259" key="10">
    <source>
        <dbReference type="PROSITE" id="PS50113"/>
    </source>
</evidence>
<dbReference type="Gene3D" id="3.30.450.20">
    <property type="entry name" value="PAS domain"/>
    <property type="match status" value="1"/>
</dbReference>
<dbReference type="CDD" id="cd17535">
    <property type="entry name" value="REC_NarL-like"/>
    <property type="match status" value="1"/>
</dbReference>
<dbReference type="Pfam" id="PF08448">
    <property type="entry name" value="PAS_4"/>
    <property type="match status" value="1"/>
</dbReference>
<keyword evidence="4" id="KW-0238">DNA-binding</keyword>
<dbReference type="AlphaFoldDB" id="A0A1H0HEF3"/>
<feature type="domain" description="HTH luxR-type" evidence="7">
    <location>
        <begin position="137"/>
        <end position="202"/>
    </location>
</feature>
<dbReference type="SMART" id="SM00091">
    <property type="entry name" value="PAS"/>
    <property type="match status" value="1"/>
</dbReference>
<dbReference type="PROSITE" id="PS00622">
    <property type="entry name" value="HTH_LUXR_1"/>
    <property type="match status" value="1"/>
</dbReference>
<dbReference type="CDD" id="cd00130">
    <property type="entry name" value="PAS"/>
    <property type="match status" value="1"/>
</dbReference>
<evidence type="ECO:0000259" key="7">
    <source>
        <dbReference type="PROSITE" id="PS50043"/>
    </source>
</evidence>
<evidence type="ECO:0000259" key="9">
    <source>
        <dbReference type="PROSITE" id="PS50112"/>
    </source>
</evidence>
<keyword evidence="12" id="KW-1185">Reference proteome</keyword>
<reference evidence="12" key="1">
    <citation type="submission" date="2016-10" db="EMBL/GenBank/DDBJ databases">
        <authorList>
            <person name="Varghese N."/>
            <person name="Submissions S."/>
        </authorList>
    </citation>
    <scope>NUCLEOTIDE SEQUENCE [LARGE SCALE GENOMIC DNA]</scope>
    <source>
        <strain evidence="12">JCM 21621</strain>
    </source>
</reference>
<dbReference type="GO" id="GO:0006355">
    <property type="term" value="P:regulation of DNA-templated transcription"/>
    <property type="evidence" value="ECO:0007669"/>
    <property type="project" value="InterPro"/>
</dbReference>
<dbReference type="InterPro" id="IPR039420">
    <property type="entry name" value="WalR-like"/>
</dbReference>
<sequence>MIVDSLPIVRRALRVLLENQGHEVAGEADNGMDALLLCRERLPELVILELAIPRLGGLDVIRRLKASHAELKILVYSVQDSDLYASRSLQVGADAFVSKLEDLSELGHALTAVIHGRSYFPRTALHAQEIDAGTADEASEIAQLSSRELTVLQLLAQGMSNQRIAEQLSISHKTVSTYKMRLQQKLHVESTIKMVEIARRSGALAWEGASGQEDPGAANPEQMREYGMLRALLDSAPAPMFVRDPEGRLLMCNRPFLDYHAVGLGDVQGRTFRETQWLSPERREQVQQRYEQAVARGEAISVEIATEMHGQPRVLHVWFAPYRDELGQTLGMLGGLQDLTARDVLLAELRNANLLAQAESRSKSQALAGVDRELTPLLRLQASLLNQALSHATPGSGEHAAIVSAAEVLDAMHLVLGRIDRLVRLDAEQPALVPEAQRLGELTRQASAPLQERARDRGGSLLLDLSGVTVEDVWIDSGHYRQLLELLAGHTCAALPGTALELALRTRPLPGGFVGLLLTLRGEGGEDAPLLAEVLDTLQPGLEAVQLKGLLKKLGASVTKVEAAGEPAARLGIEIQLLPVRP</sequence>
<dbReference type="Pfam" id="PF00196">
    <property type="entry name" value="GerE"/>
    <property type="match status" value="1"/>
</dbReference>
<evidence type="ECO:0000259" key="8">
    <source>
        <dbReference type="PROSITE" id="PS50110"/>
    </source>
</evidence>
<dbReference type="PROSITE" id="PS50110">
    <property type="entry name" value="RESPONSE_REGULATORY"/>
    <property type="match status" value="1"/>
</dbReference>
<dbReference type="NCBIfam" id="TIGR00229">
    <property type="entry name" value="sensory_box"/>
    <property type="match status" value="1"/>
</dbReference>
<keyword evidence="2 11" id="KW-0808">Transferase</keyword>
<dbReference type="InterPro" id="IPR011006">
    <property type="entry name" value="CheY-like_superfamily"/>
</dbReference>
<dbReference type="PROSITE" id="PS50112">
    <property type="entry name" value="PAS"/>
    <property type="match status" value="1"/>
</dbReference>
<dbReference type="PRINTS" id="PR00038">
    <property type="entry name" value="HTHLUXR"/>
</dbReference>
<evidence type="ECO:0000256" key="1">
    <source>
        <dbReference type="ARBA" id="ARBA00022553"/>
    </source>
</evidence>
<dbReference type="EMBL" id="FNIJ01000008">
    <property type="protein sequence ID" value="SDO17453.1"/>
    <property type="molecule type" value="Genomic_DNA"/>
</dbReference>
<dbReference type="InterPro" id="IPR035965">
    <property type="entry name" value="PAS-like_dom_sf"/>
</dbReference>
<dbReference type="PROSITE" id="PS50113">
    <property type="entry name" value="PAC"/>
    <property type="match status" value="1"/>
</dbReference>
<evidence type="ECO:0000256" key="5">
    <source>
        <dbReference type="ARBA" id="ARBA00023163"/>
    </source>
</evidence>
<dbReference type="PANTHER" id="PTHR43214">
    <property type="entry name" value="TWO-COMPONENT RESPONSE REGULATOR"/>
    <property type="match status" value="1"/>
</dbReference>
<comment type="caution">
    <text evidence="6">Lacks conserved residue(s) required for the propagation of feature annotation.</text>
</comment>
<evidence type="ECO:0000313" key="12">
    <source>
        <dbReference type="Proteomes" id="UP000242957"/>
    </source>
</evidence>
<feature type="domain" description="Response regulatory" evidence="8">
    <location>
        <begin position="1"/>
        <end position="114"/>
    </location>
</feature>
<dbReference type="Proteomes" id="UP000242957">
    <property type="component" value="Unassembled WGS sequence"/>
</dbReference>
<dbReference type="GO" id="GO:0003677">
    <property type="term" value="F:DNA binding"/>
    <property type="evidence" value="ECO:0007669"/>
    <property type="project" value="UniProtKB-KW"/>
</dbReference>
<dbReference type="SUPFAM" id="SSF55785">
    <property type="entry name" value="PYP-like sensor domain (PAS domain)"/>
    <property type="match status" value="1"/>
</dbReference>
<protein>
    <submittedName>
        <fullName evidence="11">Two-component system, NarL family, sensor histidine kinase EvgS/two-component system, NarL family, response regulator EvgA</fullName>
    </submittedName>
</protein>
<name>A0A1H0HEF3_9PSED</name>
<feature type="domain" description="PAS" evidence="9">
    <location>
        <begin position="225"/>
        <end position="297"/>
    </location>
</feature>
<gene>
    <name evidence="11" type="ORF">SAMN05216193_108200</name>
</gene>